<evidence type="ECO:0000313" key="1">
    <source>
        <dbReference type="EMBL" id="EHJ47025.1"/>
    </source>
</evidence>
<organism evidence="1 2">
    <name type="scientific">Solidesulfovibrio carbinoliphilus subsp. oakridgensis</name>
    <dbReference type="NCBI Taxonomy" id="694327"/>
    <lineage>
        <taxon>Bacteria</taxon>
        <taxon>Pseudomonadati</taxon>
        <taxon>Thermodesulfobacteriota</taxon>
        <taxon>Desulfovibrionia</taxon>
        <taxon>Desulfovibrionales</taxon>
        <taxon>Desulfovibrionaceae</taxon>
        <taxon>Solidesulfovibrio</taxon>
    </lineage>
</organism>
<reference evidence="2" key="1">
    <citation type="journal article" date="2015" name="Genome Announc.">
        <title>High-Quality Draft Genome Sequence of Desulfovibrio carbinoliphilus FW-101-2B, an Organic Acid-Oxidizing Sulfate-Reducing Bacterium Isolated from Uranium(VI)-Contaminated Groundwater.</title>
        <authorList>
            <person name="Ramsay B.D."/>
            <person name="Hwang C."/>
            <person name="Woo H.L."/>
            <person name="Carroll S.L."/>
            <person name="Lucas S."/>
            <person name="Han J."/>
            <person name="Lapidus A.L."/>
            <person name="Cheng J.F."/>
            <person name="Goodwin L.A."/>
            <person name="Pitluck S."/>
            <person name="Peters L."/>
            <person name="Chertkov O."/>
            <person name="Held B."/>
            <person name="Detter J.C."/>
            <person name="Han C.S."/>
            <person name="Tapia R."/>
            <person name="Land M.L."/>
            <person name="Hauser L.J."/>
            <person name="Kyrpides N.C."/>
            <person name="Ivanova N.N."/>
            <person name="Mikhailova N."/>
            <person name="Pagani I."/>
            <person name="Woyke T."/>
            <person name="Arkin A.P."/>
            <person name="Dehal P."/>
            <person name="Chivian D."/>
            <person name="Criddle C.S."/>
            <person name="Wu W."/>
            <person name="Chakraborty R."/>
            <person name="Hazen T.C."/>
            <person name="Fields M.W."/>
        </authorList>
    </citation>
    <scope>NUCLEOTIDE SEQUENCE [LARGE SCALE GENOMIC DNA]</scope>
    <source>
        <strain evidence="2">FW-101-2B</strain>
    </source>
</reference>
<name>G7Q609_9BACT</name>
<gene>
    <name evidence="1" type="ORF">DFW101_1011</name>
</gene>
<dbReference type="InterPro" id="IPR010181">
    <property type="entry name" value="CGCAxxGCC_motif"/>
</dbReference>
<dbReference type="HOGENOM" id="CLU_091283_1_0_7"/>
<dbReference type="Pfam" id="PF09719">
    <property type="entry name" value="C_GCAxxG_C_C"/>
    <property type="match status" value="1"/>
</dbReference>
<dbReference type="OrthoDB" id="9791535at2"/>
<proteinExistence type="predicted"/>
<dbReference type="NCBIfam" id="TIGR01909">
    <property type="entry name" value="C_GCAxxG_C_C"/>
    <property type="match status" value="1"/>
</dbReference>
<dbReference type="STRING" id="694327.DFW101_1011"/>
<dbReference type="RefSeq" id="WP_009180441.1">
    <property type="nucleotide sequence ID" value="NZ_CM001368.1"/>
</dbReference>
<protein>
    <submittedName>
        <fullName evidence="1">C_GCAxxG_C_C family protein</fullName>
    </submittedName>
</protein>
<sequence length="152" mass="15579">MSDVATIAAGHFKAGYNCSQSVLMALCHRYELSEELAARLATGFGVGMGRGGTCGAVSGAVMALGLFGGGGGPAGAAAKAATYARSREFYRRFGERHGSLVCLDLIGLDPSSPEGLQQARREGLFQSICVELVKSAARTADEVMASGVVESA</sequence>
<dbReference type="EMBL" id="CM001368">
    <property type="protein sequence ID" value="EHJ47025.1"/>
    <property type="molecule type" value="Genomic_DNA"/>
</dbReference>
<dbReference type="AlphaFoldDB" id="G7Q609"/>
<dbReference type="eggNOG" id="COG1433">
    <property type="taxonomic scope" value="Bacteria"/>
</dbReference>
<dbReference type="Proteomes" id="UP000004662">
    <property type="component" value="Chromosome"/>
</dbReference>
<evidence type="ECO:0000313" key="2">
    <source>
        <dbReference type="Proteomes" id="UP000004662"/>
    </source>
</evidence>
<accession>G7Q609</accession>
<keyword evidence="2" id="KW-1185">Reference proteome</keyword>